<reference evidence="2" key="1">
    <citation type="submission" date="2015-07" db="EMBL/GenBank/DDBJ databases">
        <title>MeaNS - Measles Nucleotide Surveillance Program.</title>
        <authorList>
            <person name="Tran T."/>
            <person name="Druce J."/>
        </authorList>
    </citation>
    <scope>NUCLEOTIDE SEQUENCE</scope>
    <source>
        <strain evidence="2">UCB-OBI-ISO-001</strain>
        <tissue evidence="2">Gonad</tissue>
    </source>
</reference>
<evidence type="ECO:0000256" key="1">
    <source>
        <dbReference type="SAM" id="Phobius"/>
    </source>
</evidence>
<organism evidence="2">
    <name type="scientific">Octopus bimaculoides</name>
    <name type="common">California two-spotted octopus</name>
    <dbReference type="NCBI Taxonomy" id="37653"/>
    <lineage>
        <taxon>Eukaryota</taxon>
        <taxon>Metazoa</taxon>
        <taxon>Spiralia</taxon>
        <taxon>Lophotrochozoa</taxon>
        <taxon>Mollusca</taxon>
        <taxon>Cephalopoda</taxon>
        <taxon>Coleoidea</taxon>
        <taxon>Octopodiformes</taxon>
        <taxon>Octopoda</taxon>
        <taxon>Incirrata</taxon>
        <taxon>Octopodidae</taxon>
        <taxon>Octopus</taxon>
    </lineage>
</organism>
<sequence length="97" mass="11462">MDLFKLLQIGELRNMECAESMMYIKFCCPFSVYFVVIFFYAPSLFQFFSFKILELIFKIYTSKPEYISVISDVCVLLSLSELLFMLHLISLKILEKV</sequence>
<gene>
    <name evidence="2" type="ORF">OCBIM_22009199mg</name>
</gene>
<keyword evidence="1" id="KW-0812">Transmembrane</keyword>
<protein>
    <submittedName>
        <fullName evidence="2">Uncharacterized protein</fullName>
    </submittedName>
</protein>
<feature type="transmembrane region" description="Helical" evidence="1">
    <location>
        <begin position="21"/>
        <end position="41"/>
    </location>
</feature>
<keyword evidence="1" id="KW-0472">Membrane</keyword>
<keyword evidence="1" id="KW-1133">Transmembrane helix</keyword>
<name>A0A0L8HQ19_OCTBM</name>
<feature type="transmembrane region" description="Helical" evidence="1">
    <location>
        <begin position="66"/>
        <end position="89"/>
    </location>
</feature>
<dbReference type="AlphaFoldDB" id="A0A0L8HQ19"/>
<proteinExistence type="predicted"/>
<evidence type="ECO:0000313" key="2">
    <source>
        <dbReference type="EMBL" id="KOF91331.1"/>
    </source>
</evidence>
<dbReference type="EMBL" id="KQ417573">
    <property type="protein sequence ID" value="KOF91331.1"/>
    <property type="molecule type" value="Genomic_DNA"/>
</dbReference>
<accession>A0A0L8HQ19</accession>